<sequence length="231" mass="27469">MTRLTVTLQTILRLNLIISSSSHQSAIKNQLNKIRHHNIISISYIIFKASYSEQYQLSSEEWYESRDWRISGNACCFQIQSREQSHICCICFFFRPLTLARENSAIYQLHNTLSPIMTSSCVIRSDTESNSNLFVNRLLLLLVRCDNFNQITLLLPLSQSSKYEQKHCFVDFLRLYFYRSEFSSIYLEYQKIEHLRNNYNDYEMQSNLNQNYYNKILYIVLLDYHNDNASI</sequence>
<organism evidence="1">
    <name type="scientific">Hexamita inflata</name>
    <dbReference type="NCBI Taxonomy" id="28002"/>
    <lineage>
        <taxon>Eukaryota</taxon>
        <taxon>Metamonada</taxon>
        <taxon>Diplomonadida</taxon>
        <taxon>Hexamitidae</taxon>
        <taxon>Hexamitinae</taxon>
        <taxon>Hexamita</taxon>
    </lineage>
</organism>
<reference evidence="1" key="1">
    <citation type="submission" date="2023-06" db="EMBL/GenBank/DDBJ databases">
        <authorList>
            <person name="Kurt Z."/>
        </authorList>
    </citation>
    <scope>NUCLEOTIDE SEQUENCE</scope>
</reference>
<comment type="caution">
    <text evidence="1">The sequence shown here is derived from an EMBL/GenBank/DDBJ whole genome shotgun (WGS) entry which is preliminary data.</text>
</comment>
<reference evidence="2 3" key="2">
    <citation type="submission" date="2024-07" db="EMBL/GenBank/DDBJ databases">
        <authorList>
            <person name="Akdeniz Z."/>
        </authorList>
    </citation>
    <scope>NUCLEOTIDE SEQUENCE [LARGE SCALE GENOMIC DNA]</scope>
</reference>
<dbReference type="EMBL" id="CAXDID020000119">
    <property type="protein sequence ID" value="CAL6031262.1"/>
    <property type="molecule type" value="Genomic_DNA"/>
</dbReference>
<evidence type="ECO:0000313" key="3">
    <source>
        <dbReference type="Proteomes" id="UP001642409"/>
    </source>
</evidence>
<accession>A0AA86NA89</accession>
<evidence type="ECO:0000313" key="2">
    <source>
        <dbReference type="EMBL" id="CAL6031262.1"/>
    </source>
</evidence>
<name>A0AA86NA89_9EUKA</name>
<dbReference type="EMBL" id="CATOUU010000075">
    <property type="protein sequence ID" value="CAI9915600.1"/>
    <property type="molecule type" value="Genomic_DNA"/>
</dbReference>
<gene>
    <name evidence="1" type="ORF">HINF_LOCUS3245</name>
    <name evidence="2" type="ORF">HINF_LOCUS33920</name>
</gene>
<protein>
    <submittedName>
        <fullName evidence="2">Hypothetical_protein</fullName>
    </submittedName>
</protein>
<dbReference type="AlphaFoldDB" id="A0AA86NA89"/>
<evidence type="ECO:0000313" key="1">
    <source>
        <dbReference type="EMBL" id="CAI9915600.1"/>
    </source>
</evidence>
<keyword evidence="3" id="KW-1185">Reference proteome</keyword>
<dbReference type="Proteomes" id="UP001642409">
    <property type="component" value="Unassembled WGS sequence"/>
</dbReference>
<proteinExistence type="predicted"/>